<reference evidence="1" key="1">
    <citation type="submission" date="2019-08" db="EMBL/GenBank/DDBJ databases">
        <authorList>
            <person name="Kucharzyk K."/>
            <person name="Murdoch R.W."/>
            <person name="Higgins S."/>
            <person name="Loffler F."/>
        </authorList>
    </citation>
    <scope>NUCLEOTIDE SEQUENCE</scope>
</reference>
<name>A0A644U5J2_9ZZZZ</name>
<gene>
    <name evidence="1" type="ORF">SDC9_20020</name>
</gene>
<accession>A0A644U5J2</accession>
<sequence length="47" mass="5126">MLPLVPNIKVSTSIASVQYLPQPGLKSFCEPYAVQLSYSVSAQSVHF</sequence>
<protein>
    <submittedName>
        <fullName evidence="1">Uncharacterized protein</fullName>
    </submittedName>
</protein>
<dbReference type="EMBL" id="VSSQ01000079">
    <property type="protein sequence ID" value="MPL74209.1"/>
    <property type="molecule type" value="Genomic_DNA"/>
</dbReference>
<comment type="caution">
    <text evidence="1">The sequence shown here is derived from an EMBL/GenBank/DDBJ whole genome shotgun (WGS) entry which is preliminary data.</text>
</comment>
<organism evidence="1">
    <name type="scientific">bioreactor metagenome</name>
    <dbReference type="NCBI Taxonomy" id="1076179"/>
    <lineage>
        <taxon>unclassified sequences</taxon>
        <taxon>metagenomes</taxon>
        <taxon>ecological metagenomes</taxon>
    </lineage>
</organism>
<evidence type="ECO:0000313" key="1">
    <source>
        <dbReference type="EMBL" id="MPL74209.1"/>
    </source>
</evidence>
<proteinExistence type="predicted"/>
<dbReference type="AlphaFoldDB" id="A0A644U5J2"/>